<dbReference type="Proteomes" id="UP000222460">
    <property type="component" value="Unassembled WGS sequence"/>
</dbReference>
<evidence type="ECO:0000313" key="1">
    <source>
        <dbReference type="EMBL" id="PHH39726.1"/>
    </source>
</evidence>
<dbReference type="RefSeq" id="WP_098964660.1">
    <property type="nucleotide sequence ID" value="NZ_PDKZ01000002.1"/>
</dbReference>
<evidence type="ECO:0000313" key="2">
    <source>
        <dbReference type="Proteomes" id="UP000222460"/>
    </source>
</evidence>
<comment type="caution">
    <text evidence="1">The sequence shown here is derived from an EMBL/GenBank/DDBJ whole genome shotgun (WGS) entry which is preliminary data.</text>
</comment>
<name>A0A2C5W421_PSEPU</name>
<sequence>MLVQPKKKISAPHSLRDPVVPGRLLPSGQWGINRAAVFTFPDLGLLVVIPVWATKAVGDTVKLLLNDREVDGRPIIDQTELKQPTLLWVAPRHLQTGPYQLTYEIKQPNQKEERPDKPLNLFVKLELPGGQDIDPDPGHSNLYMYIPPEIVNGGVDKDVAEAGVPIVIRSESGSGLPYPDIAEGDVIHLSWGGFFEYSTPVTLEQINDPAANPILITVSKATIERAGDTDLFGLAVTFKVRDIVGNESEDWCKATRIVVTTGIDLLAAPIVQEAVNNELDADKQGDNDITVHVTATRPDFEMDDIIHLTMLGTTLEGEKVEVTALPQTVDNIPHNYEFKLSIADVRKLVNTQVSFFYRLERSGSSDPLGSKRQFVQVTGAAHRLAAPIIEEAEGEFIDPTKTPINVRIPFDPAIEYGMGIELFLLGKSPDGSTFLPELEWHIPEEDEVENPEGFVITVDDYNLKLLDGGTLKGWYDLLIAEGDEILRRESLHTKLLNVGEPKFELDAPIVLGVANGFLDPATLPGGTSKLTIPRPVVKPWVANDEATWKWVGDISGEEPGSRTFNAVTAQQDWVINLDAAFVAQHIEPNRGGKITVRYQLWRHATDETSLSNPLVFTVGVALELLAPSIKENNGDSALNPLLVRDTLTIVVPDNSALLPTDEIITTWTGAQGTPAGGSHTSVPRPLGSNREFAIPNSVVAFNLNKDVKVSYVVIRDGKPLPSLVFDLTVLSMPQNELLKPIIKDADNNGEGPEFNVGNLTTNATYRMGVWPLIATGQYVWLRLKGTNADGSNYNLQIHTAPGSYVTDQWINQGYYERSIAFAGLRNLKDGSPLTMEFKAAFGKSTNESEAVDFPVRTYMIKALEDVRPEITGAKDSKGNEILPGGTTFDTSIKLEGKGAKGQKVLIKDGNIEIGIADIDPQSGDWEFPVTGLSADTHSFTATARYGNEEVSLPRIVVVVAADTPAITSVKDESNWNIPENDYTVHTSITLTGSAPAGQEVEVFLGAVSKGKAKANSNSIWTHTVSGLSLDVLHTFKAIGQYANNPPSNTWRLTVLNRVVPAITAAQDSKGQPIHDEGATVDRTVRLTGMATKYLEVEIFDGATSTGKKARADDKGSWKVELTGLSIVRHDYKAKALYGNGAESRVWTVFVIPSSFFLVEDFQSYLKGVEIKDPKDFLEGAHTKVTVITNTTTRSKIAVYNLGGLECMLWSTSLEDKIEYSVALKQGSAKSATVYGDFDFRPSVHIELQFLRNNEVVSSMLFLQGDGQDKYAREVVPVSGQAFDALRFVMTQKKTINGISLLRIRMIGFNA</sequence>
<dbReference type="EMBL" id="PDKZ01000002">
    <property type="protein sequence ID" value="PHH39726.1"/>
    <property type="molecule type" value="Genomic_DNA"/>
</dbReference>
<evidence type="ECO:0008006" key="3">
    <source>
        <dbReference type="Google" id="ProtNLM"/>
    </source>
</evidence>
<organism evidence="1 2">
    <name type="scientific">Pseudomonas putida</name>
    <name type="common">Arthrobacter siderocapsulatus</name>
    <dbReference type="NCBI Taxonomy" id="303"/>
    <lineage>
        <taxon>Bacteria</taxon>
        <taxon>Pseudomonadati</taxon>
        <taxon>Pseudomonadota</taxon>
        <taxon>Gammaproteobacteria</taxon>
        <taxon>Pseudomonadales</taxon>
        <taxon>Pseudomonadaceae</taxon>
        <taxon>Pseudomonas</taxon>
    </lineage>
</organism>
<accession>A0A2C5W421</accession>
<gene>
    <name evidence="1" type="ORF">CRX57_05930</name>
</gene>
<reference evidence="2" key="1">
    <citation type="submission" date="2017-10" db="EMBL/GenBank/DDBJ databases">
        <title>FDA dAtabase for Regulatory Grade micrObial Sequences (FDA-ARGOS): Supporting development and validation of Infectious Disease Dx tests.</title>
        <authorList>
            <person name="Goldberg B."/>
            <person name="Campos J."/>
            <person name="Tallon L."/>
            <person name="Sadzewicz L."/>
            <person name="Ott S."/>
            <person name="Zhao X."/>
            <person name="Nagaraj S."/>
            <person name="Vavikolanu K."/>
            <person name="Aluvathingal J."/>
            <person name="Nadendla S."/>
            <person name="Geyer C."/>
            <person name="Sichtig H."/>
        </authorList>
    </citation>
    <scope>NUCLEOTIDE SEQUENCE [LARGE SCALE GENOMIC DNA]</scope>
    <source>
        <strain evidence="2">FDAARGOS_376</strain>
    </source>
</reference>
<protein>
    <recommendedName>
        <fullName evidence="3">Ig-like domain repeat protein</fullName>
    </recommendedName>
</protein>
<proteinExistence type="predicted"/>